<dbReference type="GO" id="GO:0005886">
    <property type="term" value="C:plasma membrane"/>
    <property type="evidence" value="ECO:0007669"/>
    <property type="project" value="UniProtKB-SubCell"/>
</dbReference>
<dbReference type="GO" id="GO:0007399">
    <property type="term" value="P:nervous system development"/>
    <property type="evidence" value="ECO:0007669"/>
    <property type="project" value="UniProtKB-ARBA"/>
</dbReference>
<dbReference type="GO" id="GO:0007156">
    <property type="term" value="P:homophilic cell adhesion via plasma membrane adhesion molecules"/>
    <property type="evidence" value="ECO:0007669"/>
    <property type="project" value="InterPro"/>
</dbReference>
<dbReference type="Gene3D" id="2.60.40.60">
    <property type="entry name" value="Cadherins"/>
    <property type="match status" value="6"/>
</dbReference>
<keyword evidence="10 13" id="KW-0472">Membrane</keyword>
<keyword evidence="6" id="KW-0677">Repeat</keyword>
<keyword evidence="4 13" id="KW-0812">Transmembrane</keyword>
<name>A0A8C5Y9H6_MICMU</name>
<feature type="domain" description="Cadherin" evidence="15">
    <location>
        <begin position="134"/>
        <end position="242"/>
    </location>
</feature>
<dbReference type="InterPro" id="IPR002126">
    <property type="entry name" value="Cadherin-like_dom"/>
</dbReference>
<keyword evidence="5 14" id="KW-0732">Signal</keyword>
<evidence type="ECO:0000256" key="6">
    <source>
        <dbReference type="ARBA" id="ARBA00022737"/>
    </source>
</evidence>
<accession>A0A8C5Y9H6</accession>
<evidence type="ECO:0000259" key="15">
    <source>
        <dbReference type="PROSITE" id="PS50268"/>
    </source>
</evidence>
<evidence type="ECO:0000256" key="1">
    <source>
        <dbReference type="ARBA" id="ARBA00003436"/>
    </source>
</evidence>
<dbReference type="InterPro" id="IPR020894">
    <property type="entry name" value="Cadherin_CS"/>
</dbReference>
<dbReference type="SUPFAM" id="SSF49313">
    <property type="entry name" value="Cadherin-like"/>
    <property type="match status" value="6"/>
</dbReference>
<evidence type="ECO:0000313" key="17">
    <source>
        <dbReference type="Proteomes" id="UP000694394"/>
    </source>
</evidence>
<feature type="domain" description="Cadherin" evidence="15">
    <location>
        <begin position="348"/>
        <end position="452"/>
    </location>
</feature>
<evidence type="ECO:0000256" key="7">
    <source>
        <dbReference type="ARBA" id="ARBA00022837"/>
    </source>
</evidence>
<evidence type="ECO:0000256" key="11">
    <source>
        <dbReference type="ARBA" id="ARBA00023180"/>
    </source>
</evidence>
<dbReference type="InterPro" id="IPR015919">
    <property type="entry name" value="Cadherin-like_sf"/>
</dbReference>
<keyword evidence="8" id="KW-0130">Cell adhesion</keyword>
<feature type="domain" description="Cadherin" evidence="15">
    <location>
        <begin position="453"/>
        <end position="562"/>
    </location>
</feature>
<feature type="domain" description="Cadherin" evidence="15">
    <location>
        <begin position="30"/>
        <end position="133"/>
    </location>
</feature>
<comment type="function">
    <text evidence="1">Potential calcium-dependent cell-adhesion protein. May be involved in the establishment and maintenance of specific neuronal connections in the brain.</text>
</comment>
<dbReference type="Ensembl" id="ENSMICT00000062669.1">
    <property type="protein sequence ID" value="ENSMICP00000048366.1"/>
    <property type="gene ID" value="ENSMICG00000047125.1"/>
</dbReference>
<dbReference type="FunFam" id="2.60.40.60:FF:000001">
    <property type="entry name" value="Protocadherin alpha 2"/>
    <property type="match status" value="1"/>
</dbReference>
<evidence type="ECO:0000256" key="13">
    <source>
        <dbReference type="SAM" id="Phobius"/>
    </source>
</evidence>
<protein>
    <submittedName>
        <fullName evidence="16">Protocadherin gamma subfamily A, 9</fullName>
    </submittedName>
</protein>
<dbReference type="InterPro" id="IPR013164">
    <property type="entry name" value="Cadherin_N"/>
</dbReference>
<dbReference type="AlphaFoldDB" id="A0A8C5Y9H6"/>
<dbReference type="Pfam" id="PF08266">
    <property type="entry name" value="Cadherin_2"/>
    <property type="match status" value="1"/>
</dbReference>
<feature type="chain" id="PRO_5034067034" evidence="14">
    <location>
        <begin position="29"/>
        <end position="858"/>
    </location>
</feature>
<keyword evidence="3" id="KW-1003">Cell membrane</keyword>
<comment type="subcellular location">
    <subcellularLocation>
        <location evidence="2">Cell membrane</location>
        <topology evidence="2">Single-pass type I membrane protein</topology>
    </subcellularLocation>
</comment>
<keyword evidence="9 13" id="KW-1133">Transmembrane helix</keyword>
<evidence type="ECO:0000256" key="5">
    <source>
        <dbReference type="ARBA" id="ARBA00022729"/>
    </source>
</evidence>
<evidence type="ECO:0000256" key="2">
    <source>
        <dbReference type="ARBA" id="ARBA00004251"/>
    </source>
</evidence>
<dbReference type="FunFam" id="2.60.40.60:FF:000018">
    <property type="entry name" value="Protocadherin gamma c3"/>
    <property type="match status" value="1"/>
</dbReference>
<reference evidence="16" key="2">
    <citation type="submission" date="2025-08" db="UniProtKB">
        <authorList>
            <consortium name="Ensembl"/>
        </authorList>
    </citation>
    <scope>IDENTIFICATION</scope>
</reference>
<dbReference type="FunFam" id="2.60.40.60:FF:000004">
    <property type="entry name" value="Protocadherin 1 gamma 2"/>
    <property type="match status" value="1"/>
</dbReference>
<gene>
    <name evidence="16" type="primary">PCDHGA9</name>
</gene>
<dbReference type="Proteomes" id="UP000694394">
    <property type="component" value="Chromosome 19"/>
</dbReference>
<dbReference type="EMBL" id="ABDC03022499">
    <property type="status" value="NOT_ANNOTATED_CDS"/>
    <property type="molecule type" value="Genomic_DNA"/>
</dbReference>
<evidence type="ECO:0000256" key="3">
    <source>
        <dbReference type="ARBA" id="ARBA00022475"/>
    </source>
</evidence>
<evidence type="ECO:0000256" key="12">
    <source>
        <dbReference type="PROSITE-ProRule" id="PRU00043"/>
    </source>
</evidence>
<dbReference type="GeneTree" id="ENSGT00940000165392"/>
<evidence type="ECO:0000256" key="4">
    <source>
        <dbReference type="ARBA" id="ARBA00022692"/>
    </source>
</evidence>
<dbReference type="PROSITE" id="PS50268">
    <property type="entry name" value="CADHERIN_2"/>
    <property type="match status" value="6"/>
</dbReference>
<evidence type="ECO:0000313" key="16">
    <source>
        <dbReference type="Ensembl" id="ENSMICP00000048366.1"/>
    </source>
</evidence>
<dbReference type="FunFam" id="2.60.40.60:FF:000129">
    <property type="entry name" value="protocadherin alpha-C2 isoform X1"/>
    <property type="match status" value="1"/>
</dbReference>
<dbReference type="CDD" id="cd11304">
    <property type="entry name" value="Cadherin_repeat"/>
    <property type="match status" value="6"/>
</dbReference>
<dbReference type="InterPro" id="IPR050174">
    <property type="entry name" value="Protocadherin/Cadherin-CA"/>
</dbReference>
<dbReference type="Pfam" id="PF00028">
    <property type="entry name" value="Cadherin"/>
    <property type="match status" value="5"/>
</dbReference>
<dbReference type="InterPro" id="IPR032455">
    <property type="entry name" value="Cadherin_C"/>
</dbReference>
<reference evidence="16" key="3">
    <citation type="submission" date="2025-09" db="UniProtKB">
        <authorList>
            <consortium name="Ensembl"/>
        </authorList>
    </citation>
    <scope>IDENTIFICATION</scope>
</reference>
<feature type="transmembrane region" description="Helical" evidence="13">
    <location>
        <begin position="689"/>
        <end position="714"/>
    </location>
</feature>
<keyword evidence="17" id="KW-1185">Reference proteome</keyword>
<dbReference type="FunFam" id="2.60.40.60:FF:000002">
    <property type="entry name" value="Protocadherin alpha 2"/>
    <property type="match status" value="1"/>
</dbReference>
<dbReference type="PROSITE" id="PS00232">
    <property type="entry name" value="CADHERIN_1"/>
    <property type="match status" value="3"/>
</dbReference>
<dbReference type="SMART" id="SM00112">
    <property type="entry name" value="CA"/>
    <property type="match status" value="6"/>
</dbReference>
<evidence type="ECO:0000256" key="8">
    <source>
        <dbReference type="ARBA" id="ARBA00022889"/>
    </source>
</evidence>
<evidence type="ECO:0000256" key="9">
    <source>
        <dbReference type="ARBA" id="ARBA00022989"/>
    </source>
</evidence>
<evidence type="ECO:0000256" key="10">
    <source>
        <dbReference type="ARBA" id="ARBA00023136"/>
    </source>
</evidence>
<dbReference type="Pfam" id="PF16492">
    <property type="entry name" value="Cadherin_C_2"/>
    <property type="match status" value="1"/>
</dbReference>
<evidence type="ECO:0000256" key="14">
    <source>
        <dbReference type="SAM" id="SignalP"/>
    </source>
</evidence>
<feature type="signal peptide" evidence="14">
    <location>
        <begin position="1"/>
        <end position="28"/>
    </location>
</feature>
<reference evidence="16" key="1">
    <citation type="submission" date="2016-12" db="EMBL/GenBank/DDBJ databases">
        <title>Mouse lemur reference genome and diversity panel.</title>
        <authorList>
            <person name="Harris R."/>
            <person name="Larsen P."/>
            <person name="Liu Y."/>
            <person name="Hughes D.S."/>
            <person name="Murali S."/>
            <person name="Raveendran M."/>
            <person name="Korchina V."/>
            <person name="Wang M."/>
            <person name="Jhangiani S."/>
            <person name="Bandaranaike D."/>
            <person name="Bellair M."/>
            <person name="Blankenburg K."/>
            <person name="Chao H."/>
            <person name="Dahdouli M."/>
            <person name="Dinh H."/>
            <person name="Doddapaneni H."/>
            <person name="English A."/>
            <person name="Firestine M."/>
            <person name="Gnanaolivu R."/>
            <person name="Gross S."/>
            <person name="Hernandez B."/>
            <person name="Javaid M."/>
            <person name="Jayaseelan J."/>
            <person name="Jones J."/>
            <person name="Khan Z."/>
            <person name="Kovar C."/>
            <person name="Kurapati P."/>
            <person name="Le B."/>
            <person name="Lee S."/>
            <person name="Li M."/>
            <person name="Mathew T."/>
            <person name="Narasimhan A."/>
            <person name="Ngo D."/>
            <person name="Nguyen L."/>
            <person name="Okwuonu G."/>
            <person name="Ongeri F."/>
            <person name="Osuji N."/>
            <person name="Pu L.-L."/>
            <person name="Puazo M."/>
            <person name="Quiroz J."/>
            <person name="Raj R."/>
            <person name="Rajbhandari K."/>
            <person name="Reid J.G."/>
            <person name="Santibanez J."/>
            <person name="Sexton D."/>
            <person name="Skinner E."/>
            <person name="Vee V."/>
            <person name="Weissenberger G."/>
            <person name="Wu Y."/>
            <person name="Xin Y."/>
            <person name="Han Y."/>
            <person name="Campbell C."/>
            <person name="Brown A."/>
            <person name="Sullivan B."/>
            <person name="Shelton J."/>
            <person name="Brown S."/>
            <person name="Dudchenko O."/>
            <person name="Machol I."/>
            <person name="Durand N."/>
            <person name="Shamim M."/>
            <person name="Lieberman A."/>
            <person name="Muzny D.M."/>
            <person name="Richards S."/>
            <person name="Yoder A."/>
            <person name="Worley K.C."/>
            <person name="Rogers J."/>
            <person name="Gibbs R.A."/>
        </authorList>
    </citation>
    <scope>NUCLEOTIDE SEQUENCE [LARGE SCALE GENOMIC DNA]</scope>
</reference>
<dbReference type="PANTHER" id="PTHR24028">
    <property type="entry name" value="CADHERIN-87A"/>
    <property type="match status" value="1"/>
</dbReference>
<dbReference type="PANTHER" id="PTHR24028:SF86">
    <property type="entry name" value="PROTOCADHERIN GAMMA-A9"/>
    <property type="match status" value="1"/>
</dbReference>
<feature type="domain" description="Cadherin" evidence="15">
    <location>
        <begin position="579"/>
        <end position="686"/>
    </location>
</feature>
<dbReference type="PRINTS" id="PR00205">
    <property type="entry name" value="CADHERIN"/>
</dbReference>
<sequence length="858" mass="93884">MAAPSKCQHLRRLVLLCALLGTMWEARATQIRYSVPEETEKGYIVGNISKDLGLAPRELAERGVRVVSRGRTQLFFLSPRSGSLVTADRIDREELCAQSPRCLVNFKVLIEDRVKFYGIEVEVTDINDNAPKFEAEDLEVKINEIAVPGARYPLPEAVDPDVGVNSLQTYQLSPNRHFSLDVQTADDGTISPELVLERALDREEEAAHHLVLTACDGGDPRRSSSVRIHVTVLDTNDNAPVFAQPIYRVEVPEDVPPGTQLLTVTASDPDEGANGKVAYRFRKVNEKQSLLFQLNEKTGELSTAKGLDYEECSLYEMEIQAEDGGGLKGRTKVLIKVEDVNDNRPEVTITSLFSPVREDVPQGTVIVLFNAHDRDSGKNGQVVCSIQENLSFKLENLEEDYYRLSTARILDREKASEYNITVTATDRGTPPLSTEIHITLQVTDINDNPPAFSQASYSVYLPENNPRGTSIFSVTAHDPDSNENSRVIYTLAEDTIQGSPLSSYISINSDTGVLYSLRSFDYEQFHDLQMQVRASDSGNPPLSSNVSLRLFVLDQNDNAPEILYPSFPTDSSTGVELAPRSAEPGYLVTKVVAVDRDSGQNAWLSYRLLKASEPGLFSVGLHTGEVRTARALLDRDALKQSLVVAVQDHGQPPLSATVTLTVAVADNIPDILAGLGSLEIAENPEASDLTLYLVVAVAAVSCIFLAFVIMLLALRLRRWHSSRLLQAASGGLAGVPTTNFVGVDGVRAFLQTYSQEVALTSDSRKSHVIFPQPNYADTLISQESCEKNEALCVSVDAKFPVEDTPLVPVSSIFFFSLLQLAFPLSPFFMGQLSACIDGRGSLMGCSGPLPILLVGFPS</sequence>
<organism evidence="16 17">
    <name type="scientific">Microcebus murinus</name>
    <name type="common">Gray mouse lemur</name>
    <name type="synonym">Lemur murinus</name>
    <dbReference type="NCBI Taxonomy" id="30608"/>
    <lineage>
        <taxon>Eukaryota</taxon>
        <taxon>Metazoa</taxon>
        <taxon>Chordata</taxon>
        <taxon>Craniata</taxon>
        <taxon>Vertebrata</taxon>
        <taxon>Euteleostomi</taxon>
        <taxon>Mammalia</taxon>
        <taxon>Eutheria</taxon>
        <taxon>Euarchontoglires</taxon>
        <taxon>Primates</taxon>
        <taxon>Strepsirrhini</taxon>
        <taxon>Lemuriformes</taxon>
        <taxon>Cheirogaleidae</taxon>
        <taxon>Microcebus</taxon>
    </lineage>
</organism>
<keyword evidence="11" id="KW-0325">Glycoprotein</keyword>
<dbReference type="GO" id="GO:0005509">
    <property type="term" value="F:calcium ion binding"/>
    <property type="evidence" value="ECO:0007669"/>
    <property type="project" value="UniProtKB-UniRule"/>
</dbReference>
<keyword evidence="7 12" id="KW-0106">Calcium</keyword>
<feature type="domain" description="Cadherin" evidence="15">
    <location>
        <begin position="243"/>
        <end position="347"/>
    </location>
</feature>
<proteinExistence type="predicted"/>
<dbReference type="FunFam" id="2.60.40.60:FF:000006">
    <property type="entry name" value="Protocadherin alpha 2"/>
    <property type="match status" value="1"/>
</dbReference>